<evidence type="ECO:0008006" key="5">
    <source>
        <dbReference type="Google" id="ProtNLM"/>
    </source>
</evidence>
<dbReference type="EMBL" id="VXLC01000029">
    <property type="protein sequence ID" value="KAA8882026.1"/>
    <property type="molecule type" value="Genomic_DNA"/>
</dbReference>
<dbReference type="Pfam" id="PF04738">
    <property type="entry name" value="Lant_dehydr_N"/>
    <property type="match status" value="1"/>
</dbReference>
<protein>
    <recommendedName>
        <fullName evidence="5">Lantibiotic dehydratase</fullName>
    </recommendedName>
</protein>
<evidence type="ECO:0000259" key="2">
    <source>
        <dbReference type="Pfam" id="PF14028"/>
    </source>
</evidence>
<evidence type="ECO:0000313" key="3">
    <source>
        <dbReference type="EMBL" id="KAA8882026.1"/>
    </source>
</evidence>
<dbReference type="AlphaFoldDB" id="A0A5N0DZ88"/>
<dbReference type="InterPro" id="IPR006827">
    <property type="entry name" value="Lant_deHydtase_N"/>
</dbReference>
<dbReference type="OrthoDB" id="1273722at2"/>
<dbReference type="NCBIfam" id="TIGR03891">
    <property type="entry name" value="thiopep_ocin"/>
    <property type="match status" value="1"/>
</dbReference>
<accession>A0A5N0DZ88</accession>
<gene>
    <name evidence="3" type="ORF">F3087_38875</name>
</gene>
<dbReference type="InterPro" id="IPR023809">
    <property type="entry name" value="Thiopep_bacteriocin_synth_dom"/>
</dbReference>
<dbReference type="Pfam" id="PF14028">
    <property type="entry name" value="Lant_dehydr_C"/>
    <property type="match status" value="1"/>
</dbReference>
<feature type="domain" description="Thiopeptide-type bacteriocin biosynthesis" evidence="2">
    <location>
        <begin position="756"/>
        <end position="1011"/>
    </location>
</feature>
<comment type="caution">
    <text evidence="3">The sequence shown here is derived from an EMBL/GenBank/DDBJ whole genome shotgun (WGS) entry which is preliminary data.</text>
</comment>
<proteinExistence type="predicted"/>
<organism evidence="3 4">
    <name type="scientific">Nocardia colli</name>
    <dbReference type="NCBI Taxonomy" id="2545717"/>
    <lineage>
        <taxon>Bacteria</taxon>
        <taxon>Bacillati</taxon>
        <taxon>Actinomycetota</taxon>
        <taxon>Actinomycetes</taxon>
        <taxon>Mycobacteriales</taxon>
        <taxon>Nocardiaceae</taxon>
        <taxon>Nocardia</taxon>
    </lineage>
</organism>
<evidence type="ECO:0000259" key="1">
    <source>
        <dbReference type="Pfam" id="PF04738"/>
    </source>
</evidence>
<feature type="domain" description="Lantibiotic dehydratase N-terminal" evidence="1">
    <location>
        <begin position="43"/>
        <end position="681"/>
    </location>
</feature>
<evidence type="ECO:0000313" key="4">
    <source>
        <dbReference type="Proteomes" id="UP000323876"/>
    </source>
</evidence>
<name>A0A5N0DZ88_9NOCA</name>
<keyword evidence="4" id="KW-1185">Reference proteome</keyword>
<reference evidence="3 4" key="1">
    <citation type="submission" date="2019-09" db="EMBL/GenBank/DDBJ databases">
        <authorList>
            <person name="Wang X."/>
        </authorList>
    </citation>
    <scope>NUCLEOTIDE SEQUENCE [LARGE SCALE GENOMIC DNA]</scope>
    <source>
        <strain evidence="3 4">CICC 11023</strain>
    </source>
</reference>
<dbReference type="Proteomes" id="UP000323876">
    <property type="component" value="Unassembled WGS sequence"/>
</dbReference>
<sequence>MPGANLYRPLDWLMVRAPLLPIERYSALDAVSSESADAELLPADPKVRRALAVGSGDLVRALERPNAEARARLSIKLQRYLIRMSSRPTPFGMFAGVGLARWGTRTDLSIAGAPPTVRTRPDMGWLLDFVAVMEKRAEIRAGLRWFANPAAFVQADRVFLSERTPIGEGAAPAQQAVSLRATTPVRRALELAKAPVPFRDLVGRLAADLGTDATRVTHLLDQLWEQTLLLTELRPPLTAAEPARYVAERLSAIPAGADDGAALGDLLDEIDAWDRLDHEQAAAAHPKLVVRAQSVHSAKTEKGPFQTDMALPLAGTRLSRAIADEAVRAAELLLRLTSWPTGHAHLDSYRTAFVERYGLEREVGLLELIDPEIGLGDPDRSKTGAPGSDRRRLRDRTLTELALAAIRDRTQVVELDAATIAKLELQPVEPLKAPTSLDISLFVLATSAAALDAGDFQVVLGPNMGASVAGRVLGRFADVIGPSAGAALRESAAAEAACRPGRLWAEVSYLPRPNRLANVAIRPLSRDWELAFDTTPGASAERVIPVSELVVGVQESRFVVRWSRTGEEVMPCAGHMLNSQMAPSALRFLDEIKGYGRPMPTTFDWGPAAGFPFVPRVQVGRIVLSPARWRLNTDDLAATSAAAFAAAFAAWRERWQPPRHVYLAASDNRLLLDLDAPDQVAQIRTAAAGLRNGQLVLHEALPAPAHAWLPGTDGRYLSEVVVPLVLDAVEAAPAGVVRAPARTQARDRLRPPGSDWLFAKLYHVPTFEEDLLVNQIRTFCAETLADGSADSWFFLRYTDPDPHLRIRWHGTQDRLVDTVAPAVLRWGNTLVANGFCHRFGLDTYDQEVERYGGVAGTEIAEELFAADSVATLAMLELIDQRVVTMERAHLGMYTVHDLIVALGLDEPARLDLYRAGVVDRKATADEYRKQKGTFRSLLGDPDWPAAQPGGATIAAVLAERRIRLRAIRSRLEAAAASGVLSRSIPELTRSFVHMHCNRLLGCGHPPEQQVLGLLLRTTESLRHAPLR</sequence>
<dbReference type="RefSeq" id="WP_150407167.1">
    <property type="nucleotide sequence ID" value="NZ_VXLC01000029.1"/>
</dbReference>